<sequence length="538" mass="59574">MADLRSIAAPFVVPGPSGVAIRTRLKGLSAEDEYVLAAVGEHLGSVAAADLKQRCADGLGHDIGRWAQRKRGLTGLSSSRWAGSITKSTHDQWALARRGLAAHVQGLQAGIDMLAHRLCLPVGQKGSKRAPGGYRSRREWHAKARRLACLTDRHAAALADYDSGRVRVVRGGRRLLNTRHHLDQAQLSQEQWRQRWRAARWFLSADGESGKRYGNETIRVTDDGRLSMKLPAPLADLANAPHGRYLLTCRVSFAHRGQQWTDRIAADRAVAYRISFDAQRGRWYLTASWQHPPVPTIGLAAALAAGCVGVDANDDHLAAWHLDAHGNPVGAPRRFSYDLSRDADHRDAQVRHALTRLLHWARACGVKAIAVEDLDFAAEKTREKHGRRKRFRRLISRFPTGRLRARLTSMADQTGITIVAVDPAYTSKWGAEHWHKPLASPTRRITRHDAASIVIARRAQGHKARRRTSPPPTDQSDRVGHRSAQARPDVPGCEGPRRRIPGPRTRCPSPDSDPNAGDQCAQHRSGHTTEPVQLMHSQ</sequence>
<accession>A0A8J3JSN4</accession>
<gene>
    <name evidence="2" type="ORF">Cch02nite_37910</name>
</gene>
<feature type="compositionally biased region" description="Polar residues" evidence="1">
    <location>
        <begin position="528"/>
        <end position="538"/>
    </location>
</feature>
<feature type="compositionally biased region" description="Basic residues" evidence="1">
    <location>
        <begin position="459"/>
        <end position="468"/>
    </location>
</feature>
<evidence type="ECO:0000256" key="1">
    <source>
        <dbReference type="SAM" id="MobiDB-lite"/>
    </source>
</evidence>
<reference evidence="2 3" key="1">
    <citation type="submission" date="2021-01" db="EMBL/GenBank/DDBJ databases">
        <title>Whole genome shotgun sequence of Catellatospora chokoriensis NBRC 107358.</title>
        <authorList>
            <person name="Komaki H."/>
            <person name="Tamura T."/>
        </authorList>
    </citation>
    <scope>NUCLEOTIDE SEQUENCE [LARGE SCALE GENOMIC DNA]</scope>
    <source>
        <strain evidence="2 3">NBRC 107358</strain>
    </source>
</reference>
<feature type="region of interest" description="Disordered" evidence="1">
    <location>
        <begin position="457"/>
        <end position="538"/>
    </location>
</feature>
<dbReference type="AlphaFoldDB" id="A0A8J3JSN4"/>
<protein>
    <submittedName>
        <fullName evidence="2">Transposase</fullName>
    </submittedName>
</protein>
<dbReference type="RefSeq" id="WP_191842841.1">
    <property type="nucleotide sequence ID" value="NZ_BAAALB010000028.1"/>
</dbReference>
<dbReference type="Proteomes" id="UP000619293">
    <property type="component" value="Unassembled WGS sequence"/>
</dbReference>
<proteinExistence type="predicted"/>
<comment type="caution">
    <text evidence="2">The sequence shown here is derived from an EMBL/GenBank/DDBJ whole genome shotgun (WGS) entry which is preliminary data.</text>
</comment>
<name>A0A8J3JSN4_9ACTN</name>
<dbReference type="EMBL" id="BONG01000022">
    <property type="protein sequence ID" value="GIF90347.1"/>
    <property type="molecule type" value="Genomic_DNA"/>
</dbReference>
<evidence type="ECO:0000313" key="3">
    <source>
        <dbReference type="Proteomes" id="UP000619293"/>
    </source>
</evidence>
<keyword evidence="3" id="KW-1185">Reference proteome</keyword>
<organism evidence="2 3">
    <name type="scientific">Catellatospora chokoriensis</name>
    <dbReference type="NCBI Taxonomy" id="310353"/>
    <lineage>
        <taxon>Bacteria</taxon>
        <taxon>Bacillati</taxon>
        <taxon>Actinomycetota</taxon>
        <taxon>Actinomycetes</taxon>
        <taxon>Micromonosporales</taxon>
        <taxon>Micromonosporaceae</taxon>
        <taxon>Catellatospora</taxon>
    </lineage>
</organism>
<evidence type="ECO:0000313" key="2">
    <source>
        <dbReference type="EMBL" id="GIF90347.1"/>
    </source>
</evidence>